<name>A0ABS8YJB8_9BACL</name>
<dbReference type="EMBL" id="JAJNBZ010000014">
    <property type="protein sequence ID" value="MCE5171049.1"/>
    <property type="molecule type" value="Genomic_DNA"/>
</dbReference>
<organism evidence="1 2">
    <name type="scientific">Paenibacillus profundus</name>
    <dbReference type="NCBI Taxonomy" id="1173085"/>
    <lineage>
        <taxon>Bacteria</taxon>
        <taxon>Bacillati</taxon>
        <taxon>Bacillota</taxon>
        <taxon>Bacilli</taxon>
        <taxon>Bacillales</taxon>
        <taxon>Paenibacillaceae</taxon>
        <taxon>Paenibacillus</taxon>
    </lineage>
</organism>
<reference evidence="1 2" key="1">
    <citation type="submission" date="2021-11" db="EMBL/GenBank/DDBJ databases">
        <title>Draft genome sequence of Paenibacillus profundus YoMME, a new Gram-positive bacteria with exoelectrogenic properties.</title>
        <authorList>
            <person name="Hubenova Y."/>
            <person name="Hubenova E."/>
            <person name="Manasiev Y."/>
            <person name="Peykov S."/>
            <person name="Mitov M."/>
        </authorList>
    </citation>
    <scope>NUCLEOTIDE SEQUENCE [LARGE SCALE GENOMIC DNA]</scope>
    <source>
        <strain evidence="1 2">YoMME</strain>
    </source>
</reference>
<comment type="caution">
    <text evidence="1">The sequence shown here is derived from an EMBL/GenBank/DDBJ whole genome shotgun (WGS) entry which is preliminary data.</text>
</comment>
<dbReference type="Proteomes" id="UP001199916">
    <property type="component" value="Unassembled WGS sequence"/>
</dbReference>
<keyword evidence="2" id="KW-1185">Reference proteome</keyword>
<evidence type="ECO:0000313" key="1">
    <source>
        <dbReference type="EMBL" id="MCE5171049.1"/>
    </source>
</evidence>
<accession>A0ABS8YJB8</accession>
<protein>
    <submittedName>
        <fullName evidence="1">Uncharacterized protein</fullName>
    </submittedName>
</protein>
<evidence type="ECO:0000313" key="2">
    <source>
        <dbReference type="Proteomes" id="UP001199916"/>
    </source>
</evidence>
<sequence>MQGGDAERPISVIACAAGSAAISRLMVCIGEQVILLIEEEELMNAFADGCGA</sequence>
<gene>
    <name evidence="1" type="ORF">LQV63_17245</name>
</gene>
<proteinExistence type="predicted"/>